<evidence type="ECO:0000313" key="4">
    <source>
        <dbReference type="Proteomes" id="UP000265618"/>
    </source>
</evidence>
<keyword evidence="1" id="KW-0175">Coiled coil</keyword>
<feature type="compositionally biased region" description="Basic and acidic residues" evidence="2">
    <location>
        <begin position="238"/>
        <end position="253"/>
    </location>
</feature>
<dbReference type="EMBL" id="BDIP01000052">
    <property type="protein sequence ID" value="GIQ79762.1"/>
    <property type="molecule type" value="Genomic_DNA"/>
</dbReference>
<feature type="compositionally biased region" description="Low complexity" evidence="2">
    <location>
        <begin position="254"/>
        <end position="263"/>
    </location>
</feature>
<protein>
    <submittedName>
        <fullName evidence="3">Uncharacterized protein</fullName>
    </submittedName>
</protein>
<comment type="caution">
    <text evidence="3">The sequence shown here is derived from an EMBL/GenBank/DDBJ whole genome shotgun (WGS) entry which is preliminary data.</text>
</comment>
<evidence type="ECO:0000256" key="2">
    <source>
        <dbReference type="SAM" id="MobiDB-lite"/>
    </source>
</evidence>
<evidence type="ECO:0000313" key="3">
    <source>
        <dbReference type="EMBL" id="GIQ79762.1"/>
    </source>
</evidence>
<keyword evidence="4" id="KW-1185">Reference proteome</keyword>
<feature type="coiled-coil region" evidence="1">
    <location>
        <begin position="105"/>
        <end position="139"/>
    </location>
</feature>
<reference evidence="3 4" key="1">
    <citation type="journal article" date="2018" name="PLoS ONE">
        <title>The draft genome of Kipferlia bialata reveals reductive genome evolution in fornicate parasites.</title>
        <authorList>
            <person name="Tanifuji G."/>
            <person name="Takabayashi S."/>
            <person name="Kume K."/>
            <person name="Takagi M."/>
            <person name="Nakayama T."/>
            <person name="Kamikawa R."/>
            <person name="Inagaki Y."/>
            <person name="Hashimoto T."/>
        </authorList>
    </citation>
    <scope>NUCLEOTIDE SEQUENCE [LARGE SCALE GENOMIC DNA]</scope>
    <source>
        <strain evidence="3">NY0173</strain>
    </source>
</reference>
<accession>A0A9K3CP56</accession>
<organism evidence="3 4">
    <name type="scientific">Kipferlia bialata</name>
    <dbReference type="NCBI Taxonomy" id="797122"/>
    <lineage>
        <taxon>Eukaryota</taxon>
        <taxon>Metamonada</taxon>
        <taxon>Carpediemonas-like organisms</taxon>
        <taxon>Kipferlia</taxon>
    </lineage>
</organism>
<name>A0A9K3CP56_9EUKA</name>
<sequence length="743" mass="79253">MEVAGDREKSGSSSVSEASATLGAQIYQAQHTLTGVCDSHSARLDALETETIPTMQADIKSTTSVSSQAMPRLEAEAALDTLSQTHTQGVQTVQAAVDAAVTKAAAGLTEVRQEGERERAALKEEAQAATAELKASVQSDIAAVQAEATRTASALRDTTTSLSTHVSASACALAKVEGDMADRTEGVRQEVLSLQTRLAEERQTERETLTGYCDTAVTSLRSDLSASLASASAQSLSDRQRIEREAAERDAAARAESTSALESLTRDHTSLSTCHTLLEERVGALDTGVEASLAKVTESLQALAETHKGDVETLRASAVVSAQESEDRDDALQTSVCEVAEILTALSTQVEGVSMETVLSHTQAVRADLEAQVADAAKVSAERSYLLASEAEREREAVAKSLQAGTDSVSALSSALQTLDDKAMRGIAAVKTETQDRCLAVEAAAEAGLRTGREERERDMAKQDLSLSVIRDDLSTYEASLAGSVAALDAQVNAAIESTRAETLDRIAAAQDGIRVLSEQTDSRLKALGQRAAAEIVSVGASVSELKNTVARRLVELREGAETEQRDREALARSVQERQDKWETQGHKAHADLAATLAAQQAEMQTGLDVRVGAIEASLSSLSSNQAELLSDTERVRQELVRSVHDTQDSFRQSIGTVRSEINDVSEQSTECAANINAMEAMLSSTRSRSEAVSREIQGSVHKLTSRVADSGHRWREMGATLDARFIEVKNSVALLERRVKHV</sequence>
<evidence type="ECO:0000256" key="1">
    <source>
        <dbReference type="SAM" id="Coils"/>
    </source>
</evidence>
<gene>
    <name evidence="3" type="ORF">KIPB_000457</name>
</gene>
<dbReference type="AlphaFoldDB" id="A0A9K3CP56"/>
<dbReference type="Proteomes" id="UP000265618">
    <property type="component" value="Unassembled WGS sequence"/>
</dbReference>
<proteinExistence type="predicted"/>
<feature type="region of interest" description="Disordered" evidence="2">
    <location>
        <begin position="235"/>
        <end position="266"/>
    </location>
</feature>